<evidence type="ECO:0000256" key="1">
    <source>
        <dbReference type="SAM" id="MobiDB-lite"/>
    </source>
</evidence>
<dbReference type="AlphaFoldDB" id="A6IPH2"/>
<dbReference type="Proteomes" id="UP000234681">
    <property type="component" value="Chromosome 9"/>
</dbReference>
<feature type="region of interest" description="Disordered" evidence="1">
    <location>
        <begin position="14"/>
        <end position="33"/>
    </location>
</feature>
<organism evidence="2 3">
    <name type="scientific">Rattus norvegicus</name>
    <name type="common">Rat</name>
    <dbReference type="NCBI Taxonomy" id="10116"/>
    <lineage>
        <taxon>Eukaryota</taxon>
        <taxon>Metazoa</taxon>
        <taxon>Chordata</taxon>
        <taxon>Craniata</taxon>
        <taxon>Vertebrata</taxon>
        <taxon>Euteleostomi</taxon>
        <taxon>Mammalia</taxon>
        <taxon>Eutheria</taxon>
        <taxon>Euarchontoglires</taxon>
        <taxon>Glires</taxon>
        <taxon>Rodentia</taxon>
        <taxon>Myomorpha</taxon>
        <taxon>Muroidea</taxon>
        <taxon>Muridae</taxon>
        <taxon>Murinae</taxon>
        <taxon>Rattus</taxon>
    </lineage>
</organism>
<sequence length="33" mass="3981">MHINYFRQACSLQHRPESQRPCRHEELDRATGN</sequence>
<accession>A6IPH2</accession>
<dbReference type="EMBL" id="CH473965">
    <property type="protein sequence ID" value="EDL98888.1"/>
    <property type="molecule type" value="Genomic_DNA"/>
</dbReference>
<proteinExistence type="predicted"/>
<evidence type="ECO:0000313" key="3">
    <source>
        <dbReference type="Proteomes" id="UP000234681"/>
    </source>
</evidence>
<protein>
    <submittedName>
        <fullName evidence="2">RCG22349</fullName>
    </submittedName>
</protein>
<reference evidence="2 3" key="1">
    <citation type="submission" date="2005-09" db="EMBL/GenBank/DDBJ databases">
        <authorList>
            <person name="Mural R.J."/>
            <person name="Li P.W."/>
            <person name="Adams M.D."/>
            <person name="Amanatides P.G."/>
            <person name="Baden-Tillson H."/>
            <person name="Barnstead M."/>
            <person name="Chin S.H."/>
            <person name="Dew I."/>
            <person name="Evans C.A."/>
            <person name="Ferriera S."/>
            <person name="Flanigan M."/>
            <person name="Fosler C."/>
            <person name="Glodek A."/>
            <person name="Gu Z."/>
            <person name="Holt R.A."/>
            <person name="Jennings D."/>
            <person name="Kraft C.L."/>
            <person name="Lu F."/>
            <person name="Nguyen T."/>
            <person name="Nusskern D.R."/>
            <person name="Pfannkoch C.M."/>
            <person name="Sitter C."/>
            <person name="Sutton G.G."/>
            <person name="Venter J.C."/>
            <person name="Wang Z."/>
            <person name="Woodage T."/>
            <person name="Zheng X.H."/>
            <person name="Zhong F."/>
        </authorList>
    </citation>
    <scope>NUCLEOTIDE SEQUENCE [LARGE SCALE GENOMIC DNA]</scope>
    <source>
        <strain>BN</strain>
        <strain evidence="3">Sprague-Dawley</strain>
    </source>
</reference>
<name>A6IPH2_RAT</name>
<gene>
    <name evidence="2" type="ORF">rCG_22349</name>
</gene>
<evidence type="ECO:0000313" key="2">
    <source>
        <dbReference type="EMBL" id="EDL98888.1"/>
    </source>
</evidence>